<evidence type="ECO:0000313" key="14">
    <source>
        <dbReference type="Proteomes" id="UP001275315"/>
    </source>
</evidence>
<evidence type="ECO:0000256" key="5">
    <source>
        <dbReference type="ARBA" id="ARBA00022617"/>
    </source>
</evidence>
<evidence type="ECO:0000256" key="10">
    <source>
        <dbReference type="ARBA" id="ARBA00023004"/>
    </source>
</evidence>
<dbReference type="RefSeq" id="WP_320379893.1">
    <property type="nucleotide sequence ID" value="NZ_JAWDIQ010000002.1"/>
</dbReference>
<evidence type="ECO:0000256" key="3">
    <source>
        <dbReference type="ARBA" id="ARBA00022448"/>
    </source>
</evidence>
<dbReference type="PANTHER" id="PTHR43141:SF5">
    <property type="entry name" value="CYTOCHROME BD-I UBIQUINOL OXIDASE SUBUNIT 2"/>
    <property type="match status" value="1"/>
</dbReference>
<gene>
    <name evidence="13" type="primary">cydB</name>
    <name evidence="13" type="ORF">RWD45_11510</name>
</gene>
<dbReference type="PIRSF" id="PIRSF000267">
    <property type="entry name" value="Cyt_oxidse_sub2"/>
    <property type="match status" value="1"/>
</dbReference>
<name>A0ABU5CRV6_9BACI</name>
<keyword evidence="10" id="KW-0408">Iron</keyword>
<keyword evidence="14" id="KW-1185">Reference proteome</keyword>
<keyword evidence="9 12" id="KW-1133">Transmembrane helix</keyword>
<feature type="transmembrane region" description="Helical" evidence="12">
    <location>
        <begin position="6"/>
        <end position="36"/>
    </location>
</feature>
<evidence type="ECO:0000256" key="1">
    <source>
        <dbReference type="ARBA" id="ARBA00004651"/>
    </source>
</evidence>
<evidence type="ECO:0000256" key="9">
    <source>
        <dbReference type="ARBA" id="ARBA00022989"/>
    </source>
</evidence>
<protein>
    <submittedName>
        <fullName evidence="13">Cytochrome d ubiquinol oxidase subunit II</fullName>
    </submittedName>
</protein>
<keyword evidence="4" id="KW-1003">Cell membrane</keyword>
<dbReference type="EMBL" id="JAWDIQ010000002">
    <property type="protein sequence ID" value="MDY0409074.1"/>
    <property type="molecule type" value="Genomic_DNA"/>
</dbReference>
<comment type="similarity">
    <text evidence="2">Belongs to the cytochrome ubiquinol oxidase subunit 2 family.</text>
</comment>
<feature type="transmembrane region" description="Helical" evidence="12">
    <location>
        <begin position="157"/>
        <end position="177"/>
    </location>
</feature>
<feature type="transmembrane region" description="Helical" evidence="12">
    <location>
        <begin position="254"/>
        <end position="274"/>
    </location>
</feature>
<evidence type="ECO:0000256" key="4">
    <source>
        <dbReference type="ARBA" id="ARBA00022475"/>
    </source>
</evidence>
<dbReference type="NCBIfam" id="TIGR00203">
    <property type="entry name" value="cydB"/>
    <property type="match status" value="1"/>
</dbReference>
<evidence type="ECO:0000256" key="6">
    <source>
        <dbReference type="ARBA" id="ARBA00022692"/>
    </source>
</evidence>
<evidence type="ECO:0000256" key="12">
    <source>
        <dbReference type="SAM" id="Phobius"/>
    </source>
</evidence>
<accession>A0ABU5CRV6</accession>
<sequence>MSLHELWFLLIAILFAGFFILEGFDFGVGTVARFLGKNDQEKRVYINTIGPVWDANEVWLITAGGAMFAAFPHWYATMFSGFYIPLVFMLLALILRGVAFEFRGKVDHPKWRNLWDWALFIGSLLPPVLWGVVIANFMTGMPINADKEMVGGFLQFLHPFALLGGVMFLLVCIVHGLQFITLKTEGELQERARVLAKRLAPVTLIAVLAFAIIGLIKTDIFTNHGNMWIALPILTWLALLAGSILNVKKADGWAFTMTTLTILFLSASLFIGMFPRVMISSLSDAYSLTIYNAASGPYTLKVMSYAALTLLPFVLGYQGWSYYVFRNRVKKKDHHLTY</sequence>
<evidence type="ECO:0000313" key="13">
    <source>
        <dbReference type="EMBL" id="MDY0409074.1"/>
    </source>
</evidence>
<feature type="transmembrane region" description="Helical" evidence="12">
    <location>
        <begin position="228"/>
        <end position="247"/>
    </location>
</feature>
<reference evidence="13 14" key="1">
    <citation type="submission" date="2023-10" db="EMBL/GenBank/DDBJ databases">
        <title>Virgibacillus soli CC-YMP-6 genome.</title>
        <authorList>
            <person name="Miliotis G."/>
            <person name="Sengupta P."/>
            <person name="Hameed A."/>
            <person name="Chuvochina M."/>
            <person name="Mcdonagh F."/>
            <person name="Simpson A.C."/>
            <person name="Singh N.K."/>
            <person name="Rekha P.D."/>
            <person name="Raman K."/>
            <person name="Hugenholtz P."/>
            <person name="Venkateswaran K."/>
        </authorList>
    </citation>
    <scope>NUCLEOTIDE SEQUENCE [LARGE SCALE GENOMIC DNA]</scope>
    <source>
        <strain evidence="13 14">CC-YMP-6</strain>
    </source>
</reference>
<dbReference type="InterPro" id="IPR003317">
    <property type="entry name" value="Cyt-d_oxidase_su2"/>
</dbReference>
<evidence type="ECO:0000256" key="2">
    <source>
        <dbReference type="ARBA" id="ARBA00007543"/>
    </source>
</evidence>
<feature type="transmembrane region" description="Helical" evidence="12">
    <location>
        <begin position="114"/>
        <end position="137"/>
    </location>
</feature>
<keyword evidence="5" id="KW-0349">Heme</keyword>
<dbReference type="Pfam" id="PF02322">
    <property type="entry name" value="Cyt_bd_oxida_II"/>
    <property type="match status" value="1"/>
</dbReference>
<dbReference type="PANTHER" id="PTHR43141">
    <property type="entry name" value="CYTOCHROME BD2 SUBUNIT II"/>
    <property type="match status" value="1"/>
</dbReference>
<feature type="transmembrane region" description="Helical" evidence="12">
    <location>
        <begin position="305"/>
        <end position="325"/>
    </location>
</feature>
<keyword evidence="3" id="KW-0813">Transport</keyword>
<keyword evidence="8" id="KW-0249">Electron transport</keyword>
<evidence type="ECO:0000256" key="7">
    <source>
        <dbReference type="ARBA" id="ARBA00022723"/>
    </source>
</evidence>
<keyword evidence="11 12" id="KW-0472">Membrane</keyword>
<feature type="transmembrane region" description="Helical" evidence="12">
    <location>
        <begin position="198"/>
        <end position="216"/>
    </location>
</feature>
<evidence type="ECO:0000256" key="11">
    <source>
        <dbReference type="ARBA" id="ARBA00023136"/>
    </source>
</evidence>
<organism evidence="13 14">
    <name type="scientific">Paracerasibacillus soli</name>
    <dbReference type="NCBI Taxonomy" id="480284"/>
    <lineage>
        <taxon>Bacteria</taxon>
        <taxon>Bacillati</taxon>
        <taxon>Bacillota</taxon>
        <taxon>Bacilli</taxon>
        <taxon>Bacillales</taxon>
        <taxon>Bacillaceae</taxon>
        <taxon>Paracerasibacillus</taxon>
    </lineage>
</organism>
<dbReference type="Proteomes" id="UP001275315">
    <property type="component" value="Unassembled WGS sequence"/>
</dbReference>
<proteinExistence type="inferred from homology"/>
<comment type="subcellular location">
    <subcellularLocation>
        <location evidence="1">Cell membrane</location>
        <topology evidence="1">Multi-pass membrane protein</topology>
    </subcellularLocation>
</comment>
<evidence type="ECO:0000256" key="8">
    <source>
        <dbReference type="ARBA" id="ARBA00022982"/>
    </source>
</evidence>
<comment type="caution">
    <text evidence="13">The sequence shown here is derived from an EMBL/GenBank/DDBJ whole genome shotgun (WGS) entry which is preliminary data.</text>
</comment>
<keyword evidence="6 12" id="KW-0812">Transmembrane</keyword>
<keyword evidence="7" id="KW-0479">Metal-binding</keyword>
<feature type="transmembrane region" description="Helical" evidence="12">
    <location>
        <begin position="82"/>
        <end position="102"/>
    </location>
</feature>